<dbReference type="PANTHER" id="PTHR43004">
    <property type="entry name" value="TRK SYSTEM POTASSIUM UPTAKE PROTEIN"/>
    <property type="match status" value="1"/>
</dbReference>
<reference evidence="9" key="1">
    <citation type="submission" date="2021-07" db="EMBL/GenBank/DDBJ databases">
        <title>Draft genome of Mortierella alpina, strain LL118, isolated from an aspen leaf litter sample.</title>
        <authorList>
            <person name="Yang S."/>
            <person name="Vinatzer B.A."/>
        </authorList>
    </citation>
    <scope>NUCLEOTIDE SEQUENCE</scope>
    <source>
        <strain evidence="9">LL118</strain>
    </source>
</reference>
<dbReference type="InterPro" id="IPR038220">
    <property type="entry name" value="PHOX_C_sf"/>
</dbReference>
<feature type="domain" description="Phenol hydroxylase-like C-terminal dimerisation" evidence="8">
    <location>
        <begin position="657"/>
        <end position="713"/>
    </location>
</feature>
<evidence type="ECO:0000256" key="2">
    <source>
        <dbReference type="ARBA" id="ARBA00007801"/>
    </source>
</evidence>
<feature type="domain" description="FAD-binding" evidence="7">
    <location>
        <begin position="17"/>
        <end position="143"/>
    </location>
</feature>
<proteinExistence type="inferred from homology"/>
<evidence type="ECO:0000313" key="10">
    <source>
        <dbReference type="Proteomes" id="UP000717515"/>
    </source>
</evidence>
<dbReference type="EMBL" id="JAIFTL010000157">
    <property type="protein sequence ID" value="KAG9322253.1"/>
    <property type="molecule type" value="Genomic_DNA"/>
</dbReference>
<evidence type="ECO:0000256" key="3">
    <source>
        <dbReference type="ARBA" id="ARBA00022630"/>
    </source>
</evidence>
<dbReference type="Pfam" id="PF07976">
    <property type="entry name" value="Phe_hydrox_dim"/>
    <property type="match status" value="1"/>
</dbReference>
<dbReference type="GO" id="GO:0071949">
    <property type="term" value="F:FAD binding"/>
    <property type="evidence" value="ECO:0007669"/>
    <property type="project" value="InterPro"/>
</dbReference>
<evidence type="ECO:0000259" key="8">
    <source>
        <dbReference type="Pfam" id="PF07976"/>
    </source>
</evidence>
<evidence type="ECO:0000256" key="6">
    <source>
        <dbReference type="SAM" id="MobiDB-lite"/>
    </source>
</evidence>
<keyword evidence="5" id="KW-0560">Oxidoreductase</keyword>
<dbReference type="InterPro" id="IPR012941">
    <property type="entry name" value="Phe_hydrox_C_dim_dom"/>
</dbReference>
<feature type="compositionally biased region" description="Low complexity" evidence="6">
    <location>
        <begin position="584"/>
        <end position="595"/>
    </location>
</feature>
<feature type="domain" description="FAD-binding" evidence="7">
    <location>
        <begin position="179"/>
        <end position="402"/>
    </location>
</feature>
<evidence type="ECO:0000259" key="7">
    <source>
        <dbReference type="Pfam" id="PF01494"/>
    </source>
</evidence>
<dbReference type="Gene3D" id="3.40.30.20">
    <property type="match status" value="1"/>
</dbReference>
<dbReference type="Proteomes" id="UP000717515">
    <property type="component" value="Unassembled WGS sequence"/>
</dbReference>
<dbReference type="Gene3D" id="3.30.70.2450">
    <property type="match status" value="1"/>
</dbReference>
<feature type="region of interest" description="Disordered" evidence="6">
    <location>
        <begin position="622"/>
        <end position="653"/>
    </location>
</feature>
<organism evidence="9 10">
    <name type="scientific">Mortierella alpina</name>
    <name type="common">Oleaginous fungus</name>
    <name type="synonym">Mortierella renispora</name>
    <dbReference type="NCBI Taxonomy" id="64518"/>
    <lineage>
        <taxon>Eukaryota</taxon>
        <taxon>Fungi</taxon>
        <taxon>Fungi incertae sedis</taxon>
        <taxon>Mucoromycota</taxon>
        <taxon>Mortierellomycotina</taxon>
        <taxon>Mortierellomycetes</taxon>
        <taxon>Mortierellales</taxon>
        <taxon>Mortierellaceae</taxon>
        <taxon>Mortierella</taxon>
    </lineage>
</organism>
<accession>A0A9P8CVR3</accession>
<comment type="similarity">
    <text evidence="2">Belongs to the PheA/TfdB FAD monooxygenase family.</text>
</comment>
<dbReference type="Pfam" id="PF01494">
    <property type="entry name" value="FAD_binding_3"/>
    <property type="match status" value="2"/>
</dbReference>
<keyword evidence="4" id="KW-0274">FAD</keyword>
<dbReference type="SUPFAM" id="SSF52833">
    <property type="entry name" value="Thioredoxin-like"/>
    <property type="match status" value="1"/>
</dbReference>
<comment type="cofactor">
    <cofactor evidence="1">
        <name>FAD</name>
        <dbReference type="ChEBI" id="CHEBI:57692"/>
    </cofactor>
</comment>
<name>A0A9P8CVR3_MORAP</name>
<comment type="caution">
    <text evidence="9">The sequence shown here is derived from an EMBL/GenBank/DDBJ whole genome shotgun (WGS) entry which is preliminary data.</text>
</comment>
<protein>
    <recommendedName>
        <fullName evidence="11">FAD-binding domain-containing protein</fullName>
    </recommendedName>
</protein>
<evidence type="ECO:0008006" key="11">
    <source>
        <dbReference type="Google" id="ProtNLM"/>
    </source>
</evidence>
<dbReference type="InterPro" id="IPR036249">
    <property type="entry name" value="Thioredoxin-like_sf"/>
</dbReference>
<dbReference type="InterPro" id="IPR050641">
    <property type="entry name" value="RIFMO-like"/>
</dbReference>
<dbReference type="SUPFAM" id="SSF51905">
    <property type="entry name" value="FAD/NAD(P)-binding domain"/>
    <property type="match status" value="1"/>
</dbReference>
<evidence type="ECO:0000256" key="4">
    <source>
        <dbReference type="ARBA" id="ARBA00022827"/>
    </source>
</evidence>
<dbReference type="PRINTS" id="PR00420">
    <property type="entry name" value="RNGMNOXGNASE"/>
</dbReference>
<dbReference type="Gene3D" id="3.50.50.60">
    <property type="entry name" value="FAD/NAD(P)-binding domain"/>
    <property type="match status" value="1"/>
</dbReference>
<gene>
    <name evidence="9" type="ORF">KVV02_003169</name>
</gene>
<dbReference type="InterPro" id="IPR002938">
    <property type="entry name" value="FAD-bd"/>
</dbReference>
<keyword evidence="3" id="KW-0285">Flavoprotein</keyword>
<dbReference type="PANTHER" id="PTHR43004:SF19">
    <property type="entry name" value="BINDING MONOOXYGENASE, PUTATIVE (JCVI)-RELATED"/>
    <property type="match status" value="1"/>
</dbReference>
<evidence type="ECO:0000256" key="1">
    <source>
        <dbReference type="ARBA" id="ARBA00001974"/>
    </source>
</evidence>
<feature type="region of interest" description="Disordered" evidence="6">
    <location>
        <begin position="572"/>
        <end position="595"/>
    </location>
</feature>
<dbReference type="GO" id="GO:0016709">
    <property type="term" value="F:oxidoreductase activity, acting on paired donors, with incorporation or reduction of molecular oxygen, NAD(P)H as one donor, and incorporation of one atom of oxygen"/>
    <property type="evidence" value="ECO:0007669"/>
    <property type="project" value="UniProtKB-ARBA"/>
</dbReference>
<evidence type="ECO:0000256" key="5">
    <source>
        <dbReference type="ARBA" id="ARBA00023002"/>
    </source>
</evidence>
<dbReference type="AlphaFoldDB" id="A0A9P8CVR3"/>
<evidence type="ECO:0000313" key="9">
    <source>
        <dbReference type="EMBL" id="KAG9322253.1"/>
    </source>
</evidence>
<dbReference type="InterPro" id="IPR036188">
    <property type="entry name" value="FAD/NAD-bd_sf"/>
</dbReference>
<sequence length="714" mass="77731">MLISTTVPSTSTHTQVEVPVLISGAGPAGLYAAILLTKLNIPCRLIERHLEISPLSKALVIHSRTMEIFGMSGVSHKFLEQGRKMTTFNAYSGAKLVSVLEALNTTESHYNFGLFLEQRYTAAILAQELEEMGGKVDRGWELMDTKVVEDVATLDDGTIKSQKWVETTIRRAIVGDNTRQTESKVLGVVDLDAEEEGKRYETQVVRSQYLLATDGGKSVVRHKLNIGFPGRTVDNDIIICDAQVEADIPTDRITVVSGVNNRTMALFPLQDGQIRIILDNGVLTPEGHSAIKHEDLTLDKFESLAAACVAPAKFKCLSTSWLTHYRVNEREAENFSYKNRIFLGGDAAHVHSPAGGQGMNMGLQDSYNLTWKLALVIHGLAPESLLDTYELERQPVAAAIIKMSSRMLQMGLAQDWFRRTFRNVAVVLAPYIIPYLATSTNPVTMLTIRYHDNAINQRSKSQTSIGEEYQVGQRARDGDLRVIRKQDLGLAAKEGASVRLHELTVGPGIFHVLVFTSDMLPLATTSPKSTPAAKIKGVKSTDADQLAKDIGEHLGAWRSRWAYRSTDQMAGNGASVGSADPTMLSKNSSTSSDNSLSAIPHAVRANHLFMVHVLASDLSAPHPTATNESAAGASDNTTTTSSSTTDVLSENQPGEGKIYLDHLGVVHEKYGVAAKHGPGAIVVVRPDAHIGYRVLGASASAWKEIDQYLETILV</sequence>